<comment type="caution">
    <text evidence="2">The sequence shown here is derived from an EMBL/GenBank/DDBJ whole genome shotgun (WGS) entry which is preliminary data.</text>
</comment>
<name>A0A813JQC3_POLGL</name>
<evidence type="ECO:0000313" key="3">
    <source>
        <dbReference type="Proteomes" id="UP000626109"/>
    </source>
</evidence>
<protein>
    <submittedName>
        <fullName evidence="2">Uncharacterized protein</fullName>
    </submittedName>
</protein>
<sequence length="111" mass="12911">MFVAYVVTMQLFMTMRIEKESPMNVTRYMHHTRRWRKWSINIFTMTVPAFFVLIACTLLALFPLRKLKAAMAVLAVFACMSVWAFCNHNSMEVPAQRGQSQQQTQITMARG</sequence>
<dbReference type="AlphaFoldDB" id="A0A813JQC3"/>
<reference evidence="2" key="1">
    <citation type="submission" date="2021-02" db="EMBL/GenBank/DDBJ databases">
        <authorList>
            <person name="Dougan E. K."/>
            <person name="Rhodes N."/>
            <person name="Thang M."/>
            <person name="Chan C."/>
        </authorList>
    </citation>
    <scope>NUCLEOTIDE SEQUENCE</scope>
</reference>
<evidence type="ECO:0000313" key="2">
    <source>
        <dbReference type="EMBL" id="CAE8680515.1"/>
    </source>
</evidence>
<proteinExistence type="predicted"/>
<feature type="transmembrane region" description="Helical" evidence="1">
    <location>
        <begin position="67"/>
        <end position="86"/>
    </location>
</feature>
<organism evidence="2 3">
    <name type="scientific">Polarella glacialis</name>
    <name type="common">Dinoflagellate</name>
    <dbReference type="NCBI Taxonomy" id="89957"/>
    <lineage>
        <taxon>Eukaryota</taxon>
        <taxon>Sar</taxon>
        <taxon>Alveolata</taxon>
        <taxon>Dinophyceae</taxon>
        <taxon>Suessiales</taxon>
        <taxon>Suessiaceae</taxon>
        <taxon>Polarella</taxon>
    </lineage>
</organism>
<keyword evidence="1" id="KW-0472">Membrane</keyword>
<gene>
    <name evidence="2" type="ORF">PGLA2088_LOCUS21939</name>
</gene>
<dbReference type="Proteomes" id="UP000626109">
    <property type="component" value="Unassembled WGS sequence"/>
</dbReference>
<keyword evidence="1" id="KW-1133">Transmembrane helix</keyword>
<dbReference type="EMBL" id="CAJNNW010025865">
    <property type="protein sequence ID" value="CAE8680515.1"/>
    <property type="molecule type" value="Genomic_DNA"/>
</dbReference>
<accession>A0A813JQC3</accession>
<keyword evidence="1" id="KW-0812">Transmembrane</keyword>
<feature type="transmembrane region" description="Helical" evidence="1">
    <location>
        <begin position="38"/>
        <end position="61"/>
    </location>
</feature>
<evidence type="ECO:0000256" key="1">
    <source>
        <dbReference type="SAM" id="Phobius"/>
    </source>
</evidence>